<evidence type="ECO:0000259" key="5">
    <source>
        <dbReference type="PROSITE" id="PS51842"/>
    </source>
</evidence>
<evidence type="ECO:0000256" key="1">
    <source>
        <dbReference type="ARBA" id="ARBA00022754"/>
    </source>
</evidence>
<evidence type="ECO:0000256" key="3">
    <source>
        <dbReference type="SAM" id="Coils"/>
    </source>
</evidence>
<evidence type="ECO:0000313" key="6">
    <source>
        <dbReference type="EMBL" id="KAL2086811.1"/>
    </source>
</evidence>
<dbReference type="Gene3D" id="1.20.5.1160">
    <property type="entry name" value="Vasodilator-stimulated phosphoprotein"/>
    <property type="match status" value="1"/>
</dbReference>
<dbReference type="Gene3D" id="1.20.5.170">
    <property type="match status" value="1"/>
</dbReference>
<organism evidence="6 7">
    <name type="scientific">Coilia grayii</name>
    <name type="common">Gray's grenadier anchovy</name>
    <dbReference type="NCBI Taxonomy" id="363190"/>
    <lineage>
        <taxon>Eukaryota</taxon>
        <taxon>Metazoa</taxon>
        <taxon>Chordata</taxon>
        <taxon>Craniata</taxon>
        <taxon>Vertebrata</taxon>
        <taxon>Euteleostomi</taxon>
        <taxon>Actinopterygii</taxon>
        <taxon>Neopterygii</taxon>
        <taxon>Teleostei</taxon>
        <taxon>Clupei</taxon>
        <taxon>Clupeiformes</taxon>
        <taxon>Clupeoidei</taxon>
        <taxon>Engraulidae</taxon>
        <taxon>Coilinae</taxon>
        <taxon>Coilia</taxon>
    </lineage>
</organism>
<feature type="coiled-coil region" evidence="3">
    <location>
        <begin position="11"/>
        <end position="45"/>
    </location>
</feature>
<dbReference type="SUPFAM" id="SSF64593">
    <property type="entry name" value="Intermediate filament protein, coiled coil region"/>
    <property type="match status" value="1"/>
</dbReference>
<dbReference type="Proteomes" id="UP001591681">
    <property type="component" value="Unassembled WGS sequence"/>
</dbReference>
<dbReference type="Pfam" id="PF00038">
    <property type="entry name" value="Filament"/>
    <property type="match status" value="2"/>
</dbReference>
<evidence type="ECO:0000313" key="7">
    <source>
        <dbReference type="Proteomes" id="UP001591681"/>
    </source>
</evidence>
<dbReference type="InterPro" id="IPR039008">
    <property type="entry name" value="IF_rod_dom"/>
</dbReference>
<dbReference type="PANTHER" id="PTHR47082">
    <property type="entry name" value="KERATIN-LIKE PROTEIN KRT222"/>
    <property type="match status" value="1"/>
</dbReference>
<accession>A0ABD1JKY4</accession>
<dbReference type="SMART" id="SM01391">
    <property type="entry name" value="Filament"/>
    <property type="match status" value="1"/>
</dbReference>
<feature type="domain" description="IF rod" evidence="5">
    <location>
        <begin position="7"/>
        <end position="365"/>
    </location>
</feature>
<feature type="region of interest" description="Disordered" evidence="4">
    <location>
        <begin position="193"/>
        <end position="225"/>
    </location>
</feature>
<evidence type="ECO:0000256" key="2">
    <source>
        <dbReference type="ARBA" id="ARBA00023054"/>
    </source>
</evidence>
<feature type="coiled-coil region" evidence="3">
    <location>
        <begin position="249"/>
        <end position="364"/>
    </location>
</feature>
<dbReference type="EMBL" id="JBHFQA010000015">
    <property type="protein sequence ID" value="KAL2086811.1"/>
    <property type="molecule type" value="Genomic_DNA"/>
</dbReference>
<keyword evidence="7" id="KW-1185">Reference proteome</keyword>
<dbReference type="InterPro" id="IPR052857">
    <property type="entry name" value="IF_Keratin-like"/>
</dbReference>
<gene>
    <name evidence="6" type="ORF">ACEWY4_017870</name>
</gene>
<protein>
    <recommendedName>
        <fullName evidence="5">IF rod domain-containing protein</fullName>
    </recommendedName>
</protein>
<reference evidence="6 7" key="1">
    <citation type="submission" date="2024-09" db="EMBL/GenBank/DDBJ databases">
        <title>A chromosome-level genome assembly of Gray's grenadier anchovy, Coilia grayii.</title>
        <authorList>
            <person name="Fu Z."/>
        </authorList>
    </citation>
    <scope>NUCLEOTIDE SEQUENCE [LARGE SCALE GENOMIC DNA]</scope>
    <source>
        <strain evidence="6">G4</strain>
        <tissue evidence="6">Muscle</tissue>
    </source>
</reference>
<keyword evidence="1" id="KW-0403">Intermediate filament</keyword>
<comment type="caution">
    <text evidence="6">The sequence shown here is derived from an EMBL/GenBank/DDBJ whole genome shotgun (WGS) entry which is preliminary data.</text>
</comment>
<evidence type="ECO:0000256" key="4">
    <source>
        <dbReference type="SAM" id="MobiDB-lite"/>
    </source>
</evidence>
<name>A0ABD1JKY4_9TELE</name>
<dbReference type="AlphaFoldDB" id="A0ABD1JKY4"/>
<dbReference type="PROSITE" id="PS51842">
    <property type="entry name" value="IF_ROD_2"/>
    <property type="match status" value="1"/>
</dbReference>
<dbReference type="PANTHER" id="PTHR47082:SF1">
    <property type="entry name" value="KERATIN-LIKE PROTEIN KRT222"/>
    <property type="match status" value="1"/>
</dbReference>
<feature type="coiled-coil region" evidence="3">
    <location>
        <begin position="109"/>
        <end position="157"/>
    </location>
</feature>
<dbReference type="GO" id="GO:0005882">
    <property type="term" value="C:intermediate filament"/>
    <property type="evidence" value="ECO:0007669"/>
    <property type="project" value="UniProtKB-KW"/>
</dbReference>
<sequence length="534" mass="60434">MEPFEEPQWVLRGLNDRLQSFLEHVERLEESNRDLEQRILEWGARNAPPPNKWSAQEKIMEELRGQVSHLMAQNAQLAWQSDFLKSRAAHFEKRYEMEKWQTGRIEPQLRELRETLKGLERANVLLDAEIHDHTSDLQHTQQEYEESLAAHRQHRRQLALSCDDVLERRLAGEDGRGMELSQLLDRIRTQCERMGNSAPGNSHADPDATQTPAPGFSPAPPAGGLASSAAAAAAATALGRGGAVAQKQAEAALAQVSQGEVALKEAREELAEARRQWHSLQVEIESLHALERGLESSLRHTQQHYSDQLQDLSRVVRDLEGELEDVRDGLASQRERHNQLLNTKMKLEQEIKTYRRLLDSEEGRYLTRNGQLGGLKPWKGPVMEIHQNGLELSPDDAEEPITELHATEVDAFRKHPAILRRQKSLVILTEPERNTDVKIATVKTQEILQGTVVSESAEGHGTVETEKIDKVIKQWEGSFFQGNPKLRKKSVSLRFDLHMAVTDEGCAQTKQDSLPDVEVRLVMRRSRSIPTIAQ</sequence>
<proteinExistence type="predicted"/>
<keyword evidence="2 3" id="KW-0175">Coiled coil</keyword>